<dbReference type="RefSeq" id="WP_119978561.1">
    <property type="nucleotide sequence ID" value="NZ_BPFB01000016.1"/>
</dbReference>
<keyword evidence="2" id="KW-0812">Transmembrane</keyword>
<evidence type="ECO:0000256" key="2">
    <source>
        <dbReference type="SAM" id="Phobius"/>
    </source>
</evidence>
<reference evidence="3 4" key="1">
    <citation type="submission" date="2021-05" db="EMBL/GenBank/DDBJ databases">
        <title>Molecular characterization for Shewanella algae harboring chromosomal blaOXA-55-like strains isolated from clinical and environment sample.</title>
        <authorList>
            <person name="Ohama Y."/>
            <person name="Aoki K."/>
            <person name="Harada S."/>
            <person name="Moriya K."/>
            <person name="Ishii Y."/>
            <person name="Tateda K."/>
        </authorList>
    </citation>
    <scope>NUCLEOTIDE SEQUENCE [LARGE SCALE GENOMIC DNA]</scope>
    <source>
        <strain evidence="3 4">LMG 23746</strain>
    </source>
</reference>
<evidence type="ECO:0000313" key="3">
    <source>
        <dbReference type="EMBL" id="GIU46454.1"/>
    </source>
</evidence>
<dbReference type="Proteomes" id="UP000761574">
    <property type="component" value="Unassembled WGS sequence"/>
</dbReference>
<comment type="caution">
    <text evidence="3">The sequence shown here is derived from an EMBL/GenBank/DDBJ whole genome shotgun (WGS) entry which is preliminary data.</text>
</comment>
<gene>
    <name evidence="3" type="ORF">TUM4630_16980</name>
</gene>
<sequence length="380" mass="40930">MQFNTFFCRQGVDSSVRFALINLAAFFAVLIFYVLLNGHVSLLLVGLAAAVFAGLSAKRRLQGRPIIWAFLPAPGLILLSLGLINETNTIVIGCGVLLGLAACVFAVLQAPPKSQFRASSYGYRGPLSPANRRVRRVEPVIAGDGRDAVMPLELDDDPNESPYRFQGHQANDQQAYEPADGSSDHSVSTHNREALASIIKVIGQGALHAIEVIKARPRASLLGAGSLMLVSALVLMWSDEPSATQSAQQENTEASGSTNQTASYQEAIMPDGFSILLDEDVLMISWLGERGEPGLLWSLATGQGDRSCQELTFNNGAQYRPMEVSLLPDSSTLARFSPLDTRAILNDVAMRGSLKLCGYQFSLKGSQAALAKQAAFRPYL</sequence>
<evidence type="ECO:0008006" key="5">
    <source>
        <dbReference type="Google" id="ProtNLM"/>
    </source>
</evidence>
<evidence type="ECO:0000313" key="4">
    <source>
        <dbReference type="Proteomes" id="UP000761574"/>
    </source>
</evidence>
<dbReference type="EMBL" id="BPFB01000016">
    <property type="protein sequence ID" value="GIU46454.1"/>
    <property type="molecule type" value="Genomic_DNA"/>
</dbReference>
<keyword evidence="4" id="KW-1185">Reference proteome</keyword>
<accession>A0ABQ4PGB5</accession>
<organism evidence="3 4">
    <name type="scientific">Shewanella algidipiscicola</name>
    <dbReference type="NCBI Taxonomy" id="614070"/>
    <lineage>
        <taxon>Bacteria</taxon>
        <taxon>Pseudomonadati</taxon>
        <taxon>Pseudomonadota</taxon>
        <taxon>Gammaproteobacteria</taxon>
        <taxon>Alteromonadales</taxon>
        <taxon>Shewanellaceae</taxon>
        <taxon>Shewanella</taxon>
    </lineage>
</organism>
<feature type="region of interest" description="Disordered" evidence="1">
    <location>
        <begin position="148"/>
        <end position="188"/>
    </location>
</feature>
<protein>
    <recommendedName>
        <fullName evidence="5">DUF805 domain-containing protein</fullName>
    </recommendedName>
</protein>
<name>A0ABQ4PGB5_9GAMM</name>
<feature type="transmembrane region" description="Helical" evidence="2">
    <location>
        <begin position="16"/>
        <end position="34"/>
    </location>
</feature>
<proteinExistence type="predicted"/>
<keyword evidence="2" id="KW-0472">Membrane</keyword>
<keyword evidence="2" id="KW-1133">Transmembrane helix</keyword>
<feature type="transmembrane region" description="Helical" evidence="2">
    <location>
        <begin position="66"/>
        <end position="84"/>
    </location>
</feature>
<feature type="transmembrane region" description="Helical" evidence="2">
    <location>
        <begin position="90"/>
        <end position="108"/>
    </location>
</feature>
<evidence type="ECO:0000256" key="1">
    <source>
        <dbReference type="SAM" id="MobiDB-lite"/>
    </source>
</evidence>